<evidence type="ECO:0000313" key="3">
    <source>
        <dbReference type="Proteomes" id="UP001060919"/>
    </source>
</evidence>
<dbReference type="SUPFAM" id="SSF48452">
    <property type="entry name" value="TPR-like"/>
    <property type="match status" value="1"/>
</dbReference>
<dbReference type="SMART" id="SM00028">
    <property type="entry name" value="TPR"/>
    <property type="match status" value="1"/>
</dbReference>
<dbReference type="AlphaFoldDB" id="A0A915YEF7"/>
<dbReference type="Pfam" id="PF00515">
    <property type="entry name" value="TPR_1"/>
    <property type="match status" value="1"/>
</dbReference>
<dbReference type="PROSITE" id="PS50293">
    <property type="entry name" value="TPR_REGION"/>
    <property type="match status" value="1"/>
</dbReference>
<proteinExistence type="predicted"/>
<keyword evidence="3" id="KW-1185">Reference proteome</keyword>
<dbReference type="PROSITE" id="PS50005">
    <property type="entry name" value="TPR"/>
    <property type="match status" value="1"/>
</dbReference>
<dbReference type="InterPro" id="IPR019734">
    <property type="entry name" value="TPR_rpt"/>
</dbReference>
<dbReference type="KEGG" id="aup:AsAng_0022490"/>
<evidence type="ECO:0000313" key="2">
    <source>
        <dbReference type="EMBL" id="BDS11535.1"/>
    </source>
</evidence>
<gene>
    <name evidence="2" type="ORF">AsAng_0022490</name>
</gene>
<reference evidence="2" key="1">
    <citation type="submission" date="2022-09" db="EMBL/GenBank/DDBJ databases">
        <title>Aureispira anguillicida sp. nov., isolated from Leptocephalus of Japanese eel Anguilla japonica.</title>
        <authorList>
            <person name="Yuasa K."/>
            <person name="Mekata T."/>
            <person name="Ikunari K."/>
        </authorList>
    </citation>
    <scope>NUCLEOTIDE SEQUENCE</scope>
    <source>
        <strain evidence="2">EL160426</strain>
    </source>
</reference>
<evidence type="ECO:0000256" key="1">
    <source>
        <dbReference type="PROSITE-ProRule" id="PRU00339"/>
    </source>
</evidence>
<organism evidence="2 3">
    <name type="scientific">Aureispira anguillae</name>
    <dbReference type="NCBI Taxonomy" id="2864201"/>
    <lineage>
        <taxon>Bacteria</taxon>
        <taxon>Pseudomonadati</taxon>
        <taxon>Bacteroidota</taxon>
        <taxon>Saprospiria</taxon>
        <taxon>Saprospirales</taxon>
        <taxon>Saprospiraceae</taxon>
        <taxon>Aureispira</taxon>
    </lineage>
</organism>
<dbReference type="EMBL" id="AP026867">
    <property type="protein sequence ID" value="BDS11535.1"/>
    <property type="molecule type" value="Genomic_DNA"/>
</dbReference>
<dbReference type="PROSITE" id="PS51257">
    <property type="entry name" value="PROKAR_LIPOPROTEIN"/>
    <property type="match status" value="1"/>
</dbReference>
<name>A0A915YEF7_9BACT</name>
<protein>
    <submittedName>
        <fullName evidence="2">Tetratricopeptide repeat protein</fullName>
    </submittedName>
</protein>
<dbReference type="Gene3D" id="1.25.40.10">
    <property type="entry name" value="Tetratricopeptide repeat domain"/>
    <property type="match status" value="1"/>
</dbReference>
<accession>A0A915YEF7</accession>
<dbReference type="InterPro" id="IPR011990">
    <property type="entry name" value="TPR-like_helical_dom_sf"/>
</dbReference>
<feature type="repeat" description="TPR" evidence="1">
    <location>
        <begin position="270"/>
        <end position="303"/>
    </location>
</feature>
<sequence>MLKIHRFKKNNSSKRNKTMKNPFIILLTISLFSCQELPESSESKNFTSNLELEELYKSDQADRQTANIDWAIVSKRDKQREARVYELLDSNKVITSEDFANAAMIFQHGSDTIASGMAVKLMQKAVDLDSTRSKWLLAAAIDRDLMRRGKPQIYGTQYTRKGEGELWQIHDLDTTKISDKKRREYGVETLSEQKEKLRMMNKKKLSALLESGKSIDAIIEFIKASDLINSAYDVSERGINSFGYQLLGSNKNKAALKIFKLNTELYPEGFNTYDSYGECLLKMGKIDEGIKAYKKSLELNPNNAGAKKALEKLQF</sequence>
<dbReference type="Proteomes" id="UP001060919">
    <property type="component" value="Chromosome"/>
</dbReference>
<keyword evidence="1" id="KW-0802">TPR repeat</keyword>